<dbReference type="SUPFAM" id="SSF102645">
    <property type="entry name" value="CoaB-like"/>
    <property type="match status" value="1"/>
</dbReference>
<gene>
    <name evidence="3" type="ORF">HYDPIDRAFT_30944</name>
</gene>
<proteinExistence type="inferred from homology"/>
<organism evidence="3 4">
    <name type="scientific">Hydnomerulius pinastri MD-312</name>
    <dbReference type="NCBI Taxonomy" id="994086"/>
    <lineage>
        <taxon>Eukaryota</taxon>
        <taxon>Fungi</taxon>
        <taxon>Dikarya</taxon>
        <taxon>Basidiomycota</taxon>
        <taxon>Agaricomycotina</taxon>
        <taxon>Agaricomycetes</taxon>
        <taxon>Agaricomycetidae</taxon>
        <taxon>Boletales</taxon>
        <taxon>Boletales incertae sedis</taxon>
        <taxon>Leucogyrophana</taxon>
    </lineage>
</organism>
<evidence type="ECO:0000313" key="4">
    <source>
        <dbReference type="Proteomes" id="UP000053820"/>
    </source>
</evidence>
<protein>
    <recommendedName>
        <fullName evidence="2">DNA/pantothenate metabolism flavoprotein C-terminal domain-containing protein</fullName>
    </recommendedName>
</protein>
<evidence type="ECO:0000256" key="1">
    <source>
        <dbReference type="ARBA" id="ARBA00005703"/>
    </source>
</evidence>
<dbReference type="Proteomes" id="UP000053820">
    <property type="component" value="Unassembled WGS sequence"/>
</dbReference>
<dbReference type="AlphaFoldDB" id="A0A0C9VUX8"/>
<dbReference type="GO" id="GO:0015937">
    <property type="term" value="P:coenzyme A biosynthetic process"/>
    <property type="evidence" value="ECO:0007669"/>
    <property type="project" value="UniProtKB-ARBA"/>
</dbReference>
<dbReference type="Pfam" id="PF04127">
    <property type="entry name" value="DFP"/>
    <property type="match status" value="1"/>
</dbReference>
<reference evidence="3 4" key="1">
    <citation type="submission" date="2014-04" db="EMBL/GenBank/DDBJ databases">
        <title>Evolutionary Origins and Diversification of the Mycorrhizal Mutualists.</title>
        <authorList>
            <consortium name="DOE Joint Genome Institute"/>
            <consortium name="Mycorrhizal Genomics Consortium"/>
            <person name="Kohler A."/>
            <person name="Kuo A."/>
            <person name="Nagy L.G."/>
            <person name="Floudas D."/>
            <person name="Copeland A."/>
            <person name="Barry K.W."/>
            <person name="Cichocki N."/>
            <person name="Veneault-Fourrey C."/>
            <person name="LaButti K."/>
            <person name="Lindquist E.A."/>
            <person name="Lipzen A."/>
            <person name="Lundell T."/>
            <person name="Morin E."/>
            <person name="Murat C."/>
            <person name="Riley R."/>
            <person name="Ohm R."/>
            <person name="Sun H."/>
            <person name="Tunlid A."/>
            <person name="Henrissat B."/>
            <person name="Grigoriev I.V."/>
            <person name="Hibbett D.S."/>
            <person name="Martin F."/>
        </authorList>
    </citation>
    <scope>NUCLEOTIDE SEQUENCE [LARGE SCALE GENOMIC DNA]</scope>
    <source>
        <strain evidence="3 4">MD-312</strain>
    </source>
</reference>
<evidence type="ECO:0000259" key="2">
    <source>
        <dbReference type="Pfam" id="PF04127"/>
    </source>
</evidence>
<name>A0A0C9VUX8_9AGAM</name>
<dbReference type="OrthoDB" id="70224at2759"/>
<accession>A0A0C9VUX8</accession>
<sequence length="156" mass="17504">MYYLAAAVSDFFLPRQKLSEHKIQSGKGSLHIEMDQVPKILKPMVAEWAPGGYVVSFKLETDQTLLIPKARQALERYGHQVVIGNDLHHRKHRVVLVSPARSSLSNAKPNPDSIAGRAYEESWIEIDSSPSAPPKEIEEDIVKELVARHGAWISRT</sequence>
<comment type="similarity">
    <text evidence="1">Belongs to the PPC synthetase family.</text>
</comment>
<feature type="domain" description="DNA/pantothenate metabolism flavoprotein C-terminal" evidence="2">
    <location>
        <begin position="4"/>
        <end position="91"/>
    </location>
</feature>
<dbReference type="EMBL" id="KN839859">
    <property type="protein sequence ID" value="KIJ61875.1"/>
    <property type="molecule type" value="Genomic_DNA"/>
</dbReference>
<evidence type="ECO:0000313" key="3">
    <source>
        <dbReference type="EMBL" id="KIJ61875.1"/>
    </source>
</evidence>
<dbReference type="Gene3D" id="3.40.50.10300">
    <property type="entry name" value="CoaB-like"/>
    <property type="match status" value="1"/>
</dbReference>
<dbReference type="PANTHER" id="PTHR12290">
    <property type="entry name" value="CORNICHON-RELATED"/>
    <property type="match status" value="1"/>
</dbReference>
<keyword evidence="4" id="KW-1185">Reference proteome</keyword>
<dbReference type="InterPro" id="IPR007085">
    <property type="entry name" value="DNA/pantothenate-metab_flavo_C"/>
</dbReference>
<dbReference type="InterPro" id="IPR035929">
    <property type="entry name" value="CoaB-like_sf"/>
</dbReference>
<dbReference type="GO" id="GO:0003824">
    <property type="term" value="F:catalytic activity"/>
    <property type="evidence" value="ECO:0007669"/>
    <property type="project" value="UniProtKB-ARBA"/>
</dbReference>
<dbReference type="HOGENOM" id="CLU_042326_3_0_1"/>